<dbReference type="PANTHER" id="PTHR31644">
    <property type="entry name" value="TRANSCRIPTIONAL ACTIVATOR ARO80-RELATED"/>
    <property type="match status" value="1"/>
</dbReference>
<comment type="caution">
    <text evidence="6">The sequence shown here is derived from an EMBL/GenBank/DDBJ whole genome shotgun (WGS) entry which is preliminary data.</text>
</comment>
<evidence type="ECO:0000256" key="3">
    <source>
        <dbReference type="ARBA" id="ARBA00023163"/>
    </source>
</evidence>
<dbReference type="SMART" id="SM00066">
    <property type="entry name" value="GAL4"/>
    <property type="match status" value="1"/>
</dbReference>
<evidence type="ECO:0000313" key="7">
    <source>
        <dbReference type="Proteomes" id="UP001149074"/>
    </source>
</evidence>
<dbReference type="InterPro" id="IPR036864">
    <property type="entry name" value="Zn2-C6_fun-type_DNA-bd_sf"/>
</dbReference>
<dbReference type="GO" id="GO:0003677">
    <property type="term" value="F:DNA binding"/>
    <property type="evidence" value="ECO:0007669"/>
    <property type="project" value="UniProtKB-KW"/>
</dbReference>
<dbReference type="CDD" id="cd00067">
    <property type="entry name" value="GAL4"/>
    <property type="match status" value="1"/>
</dbReference>
<keyword evidence="2" id="KW-0238">DNA-binding</keyword>
<gene>
    <name evidence="6" type="ORF">N7532_005771</name>
</gene>
<keyword evidence="3" id="KW-0804">Transcription</keyword>
<name>A0A9W9FET3_9EURO</name>
<dbReference type="Pfam" id="PF00172">
    <property type="entry name" value="Zn_clus"/>
    <property type="match status" value="1"/>
</dbReference>
<dbReference type="PROSITE" id="PS50048">
    <property type="entry name" value="ZN2_CY6_FUNGAL_2"/>
    <property type="match status" value="1"/>
</dbReference>
<dbReference type="OrthoDB" id="5818554at2759"/>
<keyword evidence="4" id="KW-0539">Nucleus</keyword>
<accession>A0A9W9FET3</accession>
<evidence type="ECO:0000256" key="1">
    <source>
        <dbReference type="ARBA" id="ARBA00023015"/>
    </source>
</evidence>
<dbReference type="InterPro" id="IPR001138">
    <property type="entry name" value="Zn2Cys6_DnaBD"/>
</dbReference>
<dbReference type="GO" id="GO:0008270">
    <property type="term" value="F:zinc ion binding"/>
    <property type="evidence" value="ECO:0007669"/>
    <property type="project" value="InterPro"/>
</dbReference>
<dbReference type="PROSITE" id="PS00463">
    <property type="entry name" value="ZN2_CY6_FUNGAL_1"/>
    <property type="match status" value="1"/>
</dbReference>
<evidence type="ECO:0000313" key="6">
    <source>
        <dbReference type="EMBL" id="KAJ5098770.1"/>
    </source>
</evidence>
<dbReference type="GeneID" id="81357244"/>
<dbReference type="Gene3D" id="4.10.240.10">
    <property type="entry name" value="Zn(2)-C6 fungal-type DNA-binding domain"/>
    <property type="match status" value="1"/>
</dbReference>
<dbReference type="GO" id="GO:0000981">
    <property type="term" value="F:DNA-binding transcription factor activity, RNA polymerase II-specific"/>
    <property type="evidence" value="ECO:0007669"/>
    <property type="project" value="InterPro"/>
</dbReference>
<dbReference type="SUPFAM" id="SSF57701">
    <property type="entry name" value="Zn2/Cys6 DNA-binding domain"/>
    <property type="match status" value="1"/>
</dbReference>
<sequence length="641" mass="70991">MTKGAGLRLYRACVRCRSRKTRCDLHSTGDPGKPPCLKCSREGADCVLAGSRPGKGKGKPSPTQYTYRITGNTTHGDLSAHSNLQNPSDALLILAHAAGEPDDQPLPGGQMARRPRKQGGRQLLASDNMVLWDESIAVAPITKRSPARAIGQSKRLYLSIRLYKIASYHANYHQFFPIVPTSILDPTNICEALKSKSFLITAVLVIALKDDMNLSSTHKAIWDYFRQRILDKIVLSGAMISSWIQVPSGIVTYLSDRQISIRMGQAFWCRGPGLSARFTVEDFPSLQSQGTNEEDLASWIQAQVELTTLFGNAHDILFASKARTVELITRGDYVKYIDDTTRALSAWKHAWRSIVVSKHLLSCLTLMHDYLRLYVNAFAFRQLTAEDNRIEARTLDLPNSAMASADARHIYDALVAAETLLRVFIEDFDAEKHLRYMPARFYLYEIHSSVFLYKVHASGAIPTGRYPQTTSLIARFITHLTTISSDEKHLSTRYARLLHRLWFRPEQPAPECSNDASGSGLGAADPSYHTHASLASYQHPGSTLASIHLSLIHGPTVPAGSNDGGAGILDELSLEPFDCMETMDGFFAMPPVFPYDLSVFFNGKMSEGDAVFSRVDQETGAGILVANWTGDVNRSAWDLSF</sequence>
<evidence type="ECO:0000256" key="2">
    <source>
        <dbReference type="ARBA" id="ARBA00023125"/>
    </source>
</evidence>
<dbReference type="GO" id="GO:0005634">
    <property type="term" value="C:nucleus"/>
    <property type="evidence" value="ECO:0007669"/>
    <property type="project" value="TreeGrafter"/>
</dbReference>
<feature type="domain" description="Zn(2)-C6 fungal-type" evidence="5">
    <location>
        <begin position="12"/>
        <end position="48"/>
    </location>
</feature>
<reference evidence="6" key="1">
    <citation type="submission" date="2022-11" db="EMBL/GenBank/DDBJ databases">
        <authorList>
            <person name="Petersen C."/>
        </authorList>
    </citation>
    <scope>NUCLEOTIDE SEQUENCE</scope>
    <source>
        <strain evidence="6">IBT 30761</strain>
    </source>
</reference>
<reference evidence="6" key="2">
    <citation type="journal article" date="2023" name="IMA Fungus">
        <title>Comparative genomic study of the Penicillium genus elucidates a diverse pangenome and 15 lateral gene transfer events.</title>
        <authorList>
            <person name="Petersen C."/>
            <person name="Sorensen T."/>
            <person name="Nielsen M.R."/>
            <person name="Sondergaard T.E."/>
            <person name="Sorensen J.L."/>
            <person name="Fitzpatrick D.A."/>
            <person name="Frisvad J.C."/>
            <person name="Nielsen K.L."/>
        </authorList>
    </citation>
    <scope>NUCLEOTIDE SEQUENCE</scope>
    <source>
        <strain evidence="6">IBT 30761</strain>
    </source>
</reference>
<dbReference type="EMBL" id="JAPQKI010000005">
    <property type="protein sequence ID" value="KAJ5098770.1"/>
    <property type="molecule type" value="Genomic_DNA"/>
</dbReference>
<organism evidence="6 7">
    <name type="scientific">Penicillium argentinense</name>
    <dbReference type="NCBI Taxonomy" id="1131581"/>
    <lineage>
        <taxon>Eukaryota</taxon>
        <taxon>Fungi</taxon>
        <taxon>Dikarya</taxon>
        <taxon>Ascomycota</taxon>
        <taxon>Pezizomycotina</taxon>
        <taxon>Eurotiomycetes</taxon>
        <taxon>Eurotiomycetidae</taxon>
        <taxon>Eurotiales</taxon>
        <taxon>Aspergillaceae</taxon>
        <taxon>Penicillium</taxon>
    </lineage>
</organism>
<dbReference type="PANTHER" id="PTHR31644:SF1">
    <property type="entry name" value="ZN(II)2CYS6 TRANSCRIPTION FACTOR (EUROFUNG)"/>
    <property type="match status" value="1"/>
</dbReference>
<dbReference type="RefSeq" id="XP_056474424.1">
    <property type="nucleotide sequence ID" value="XM_056618265.1"/>
</dbReference>
<dbReference type="Proteomes" id="UP001149074">
    <property type="component" value="Unassembled WGS sequence"/>
</dbReference>
<keyword evidence="7" id="KW-1185">Reference proteome</keyword>
<evidence type="ECO:0000259" key="5">
    <source>
        <dbReference type="PROSITE" id="PS50048"/>
    </source>
</evidence>
<protein>
    <recommendedName>
        <fullName evidence="5">Zn(2)-C6 fungal-type domain-containing protein</fullName>
    </recommendedName>
</protein>
<proteinExistence type="predicted"/>
<evidence type="ECO:0000256" key="4">
    <source>
        <dbReference type="ARBA" id="ARBA00023242"/>
    </source>
</evidence>
<keyword evidence="1" id="KW-0805">Transcription regulation</keyword>
<dbReference type="AlphaFoldDB" id="A0A9W9FET3"/>
<dbReference type="InterPro" id="IPR052780">
    <property type="entry name" value="AAA_Catabolism_Regulators"/>
</dbReference>